<gene>
    <name evidence="2" type="ORF">CONCODRAFT_80769</name>
</gene>
<feature type="compositionally biased region" description="Acidic residues" evidence="1">
    <location>
        <begin position="120"/>
        <end position="130"/>
    </location>
</feature>
<accession>A0A137NRQ9</accession>
<reference evidence="2 3" key="1">
    <citation type="journal article" date="2015" name="Genome Biol. Evol.">
        <title>Phylogenomic analyses indicate that early fungi evolved digesting cell walls of algal ancestors of land plants.</title>
        <authorList>
            <person name="Chang Y."/>
            <person name="Wang S."/>
            <person name="Sekimoto S."/>
            <person name="Aerts A.L."/>
            <person name="Choi C."/>
            <person name="Clum A."/>
            <person name="LaButti K.M."/>
            <person name="Lindquist E.A."/>
            <person name="Yee Ngan C."/>
            <person name="Ohm R.A."/>
            <person name="Salamov A.A."/>
            <person name="Grigoriev I.V."/>
            <person name="Spatafora J.W."/>
            <person name="Berbee M.L."/>
        </authorList>
    </citation>
    <scope>NUCLEOTIDE SEQUENCE [LARGE SCALE GENOMIC DNA]</scope>
    <source>
        <strain evidence="2 3">NRRL 28638</strain>
    </source>
</reference>
<evidence type="ECO:0000256" key="1">
    <source>
        <dbReference type="SAM" id="MobiDB-lite"/>
    </source>
</evidence>
<keyword evidence="3" id="KW-1185">Reference proteome</keyword>
<evidence type="ECO:0000313" key="2">
    <source>
        <dbReference type="EMBL" id="KXN65449.1"/>
    </source>
</evidence>
<protein>
    <submittedName>
        <fullName evidence="2">Uncharacterized protein</fullName>
    </submittedName>
</protein>
<name>A0A137NRQ9_CONC2</name>
<feature type="compositionally biased region" description="Basic and acidic residues" evidence="1">
    <location>
        <begin position="105"/>
        <end position="119"/>
    </location>
</feature>
<evidence type="ECO:0000313" key="3">
    <source>
        <dbReference type="Proteomes" id="UP000070444"/>
    </source>
</evidence>
<feature type="region of interest" description="Disordered" evidence="1">
    <location>
        <begin position="105"/>
        <end position="130"/>
    </location>
</feature>
<dbReference type="EMBL" id="KQ964878">
    <property type="protein sequence ID" value="KXN65449.1"/>
    <property type="molecule type" value="Genomic_DNA"/>
</dbReference>
<proteinExistence type="predicted"/>
<dbReference type="AlphaFoldDB" id="A0A137NRQ9"/>
<organism evidence="2 3">
    <name type="scientific">Conidiobolus coronatus (strain ATCC 28846 / CBS 209.66 / NRRL 28638)</name>
    <name type="common">Delacroixia coronata</name>
    <dbReference type="NCBI Taxonomy" id="796925"/>
    <lineage>
        <taxon>Eukaryota</taxon>
        <taxon>Fungi</taxon>
        <taxon>Fungi incertae sedis</taxon>
        <taxon>Zoopagomycota</taxon>
        <taxon>Entomophthoromycotina</taxon>
        <taxon>Entomophthoromycetes</taxon>
        <taxon>Entomophthorales</taxon>
        <taxon>Ancylistaceae</taxon>
        <taxon>Conidiobolus</taxon>
    </lineage>
</organism>
<sequence>MKLAYLTSCLSLYLAYEIEVKFVQMFTRPGTEVFNPSSNKECSVLPENWRTIEWDDLINIHLYDNINCEGDIKKTLEPTEKTWEMQLSTEDSKLKAFRIEDVNKEKSGESTITRDYDRLEDGEDEEYNSEEVDNIHSSKLSIVKNFLKLLISSH</sequence>
<dbReference type="Proteomes" id="UP000070444">
    <property type="component" value="Unassembled WGS sequence"/>
</dbReference>